<evidence type="ECO:0000313" key="3">
    <source>
        <dbReference type="Proteomes" id="UP000321558"/>
    </source>
</evidence>
<dbReference type="PROSITE" id="PS51257">
    <property type="entry name" value="PROKAR_LIPOPROTEIN"/>
    <property type="match status" value="1"/>
</dbReference>
<dbReference type="RefSeq" id="WP_147210828.1">
    <property type="nucleotide sequence ID" value="NZ_BJYM01000010.1"/>
</dbReference>
<feature type="signal peptide" evidence="1">
    <location>
        <begin position="1"/>
        <end position="19"/>
    </location>
</feature>
<dbReference type="Proteomes" id="UP000321558">
    <property type="component" value="Unassembled WGS sequence"/>
</dbReference>
<comment type="caution">
    <text evidence="2">The sequence shown here is derived from an EMBL/GenBank/DDBJ whole genome shotgun (WGS) entry which is preliminary data.</text>
</comment>
<name>A0A511ZKB9_9BACI</name>
<evidence type="ECO:0000256" key="1">
    <source>
        <dbReference type="SAM" id="SignalP"/>
    </source>
</evidence>
<feature type="chain" id="PRO_5021740314" description="Lipoprotein" evidence="1">
    <location>
        <begin position="20"/>
        <end position="149"/>
    </location>
</feature>
<accession>A0A511ZKB9</accession>
<keyword evidence="1" id="KW-0732">Signal</keyword>
<evidence type="ECO:0008006" key="4">
    <source>
        <dbReference type="Google" id="ProtNLM"/>
    </source>
</evidence>
<gene>
    <name evidence="2" type="ORF">OSO01_26140</name>
</gene>
<organism evidence="2 3">
    <name type="scientific">Oceanobacillus sojae</name>
    <dbReference type="NCBI Taxonomy" id="582851"/>
    <lineage>
        <taxon>Bacteria</taxon>
        <taxon>Bacillati</taxon>
        <taxon>Bacillota</taxon>
        <taxon>Bacilli</taxon>
        <taxon>Bacillales</taxon>
        <taxon>Bacillaceae</taxon>
        <taxon>Oceanobacillus</taxon>
    </lineage>
</organism>
<protein>
    <recommendedName>
        <fullName evidence="4">Lipoprotein</fullName>
    </recommendedName>
</protein>
<dbReference type="AlphaFoldDB" id="A0A511ZKB9"/>
<dbReference type="EMBL" id="BJYM01000010">
    <property type="protein sequence ID" value="GEN87875.1"/>
    <property type="molecule type" value="Genomic_DNA"/>
</dbReference>
<dbReference type="OrthoDB" id="2721080at2"/>
<evidence type="ECO:0000313" key="2">
    <source>
        <dbReference type="EMBL" id="GEN87875.1"/>
    </source>
</evidence>
<reference evidence="2 3" key="1">
    <citation type="submission" date="2019-07" db="EMBL/GenBank/DDBJ databases">
        <title>Whole genome shotgun sequence of Oceanobacillus sojae NBRC 105379.</title>
        <authorList>
            <person name="Hosoyama A."/>
            <person name="Uohara A."/>
            <person name="Ohji S."/>
            <person name="Ichikawa N."/>
        </authorList>
    </citation>
    <scope>NUCLEOTIDE SEQUENCE [LARGE SCALE GENOMIC DNA]</scope>
    <source>
        <strain evidence="2 3">NBRC 105379</strain>
    </source>
</reference>
<proteinExistence type="predicted"/>
<keyword evidence="3" id="KW-1185">Reference proteome</keyword>
<sequence length="149" mass="17164">MKKGLIIFIAFLSVFFISACSNDSNSLSGKTFKVANTPVFQEDIDKLDKYPVVVTLEFLDDNAVRTIDTEGTYQLNDDELVINFENENENLEITFSEFKESEKDFSTYSTIISNRELQVEDHSKLSRLEVLANKLSEDMPIEFIEKQER</sequence>